<evidence type="ECO:0000256" key="6">
    <source>
        <dbReference type="RuleBase" id="RU365023"/>
    </source>
</evidence>
<dbReference type="AlphaFoldDB" id="K7M970"/>
<dbReference type="Gramene" id="KRH10055">
    <property type="protein sequence ID" value="KRH10055"/>
    <property type="gene ID" value="GLYMA_15G026700"/>
</dbReference>
<comment type="similarity">
    <text evidence="1 6">Belongs to the expansin family. Expansin A subfamily.</text>
</comment>
<protein>
    <recommendedName>
        <fullName evidence="6">Expansin</fullName>
    </recommendedName>
</protein>
<dbReference type="PROSITE" id="PS50842">
    <property type="entry name" value="EXPANSIN_EG45"/>
    <property type="match status" value="1"/>
</dbReference>
<evidence type="ECO:0000256" key="2">
    <source>
        <dbReference type="ARBA" id="ARBA00022512"/>
    </source>
</evidence>
<dbReference type="PRINTS" id="PR01226">
    <property type="entry name" value="EXPANSIN"/>
</dbReference>
<evidence type="ECO:0000256" key="5">
    <source>
        <dbReference type="ARBA" id="ARBA00023316"/>
    </source>
</evidence>
<keyword evidence="3 6" id="KW-0964">Secreted</keyword>
<evidence type="ECO:0000259" key="7">
    <source>
        <dbReference type="PROSITE" id="PS50842"/>
    </source>
</evidence>
<evidence type="ECO:0000313" key="8">
    <source>
        <dbReference type="EMBL" id="KRH10055.1"/>
    </source>
</evidence>
<dbReference type="InterPro" id="IPR009009">
    <property type="entry name" value="RlpA-like_DPBB"/>
</dbReference>
<evidence type="ECO:0000313" key="10">
    <source>
        <dbReference type="Proteomes" id="UP000008827"/>
    </source>
</evidence>
<evidence type="ECO:0000256" key="3">
    <source>
        <dbReference type="ARBA" id="ARBA00022525"/>
    </source>
</evidence>
<dbReference type="GO" id="GO:0016020">
    <property type="term" value="C:membrane"/>
    <property type="evidence" value="ECO:0007669"/>
    <property type="project" value="UniProtKB-SubCell"/>
</dbReference>
<dbReference type="Gene3D" id="2.40.40.10">
    <property type="entry name" value="RlpA-like domain"/>
    <property type="match status" value="1"/>
</dbReference>
<dbReference type="HOGENOM" id="CLU_2201781_0_0_1"/>
<dbReference type="InterPro" id="IPR036908">
    <property type="entry name" value="RlpA-like_sf"/>
</dbReference>
<dbReference type="Pfam" id="PF01357">
    <property type="entry name" value="Expansin_C"/>
    <property type="match status" value="1"/>
</dbReference>
<dbReference type="Proteomes" id="UP000008827">
    <property type="component" value="Chromosome 15"/>
</dbReference>
<dbReference type="SMART" id="SM00837">
    <property type="entry name" value="DPBB_1"/>
    <property type="match status" value="1"/>
</dbReference>
<reference evidence="8 9" key="1">
    <citation type="journal article" date="2010" name="Nature">
        <title>Genome sequence of the palaeopolyploid soybean.</title>
        <authorList>
            <person name="Schmutz J."/>
            <person name="Cannon S.B."/>
            <person name="Schlueter J."/>
            <person name="Ma J."/>
            <person name="Mitros T."/>
            <person name="Nelson W."/>
            <person name="Hyten D.L."/>
            <person name="Song Q."/>
            <person name="Thelen J.J."/>
            <person name="Cheng J."/>
            <person name="Xu D."/>
            <person name="Hellsten U."/>
            <person name="May G.D."/>
            <person name="Yu Y."/>
            <person name="Sakurai T."/>
            <person name="Umezawa T."/>
            <person name="Bhattacharyya M.K."/>
            <person name="Sandhu D."/>
            <person name="Valliyodan B."/>
            <person name="Lindquist E."/>
            <person name="Peto M."/>
            <person name="Grant D."/>
            <person name="Shu S."/>
            <person name="Goodstein D."/>
            <person name="Barry K."/>
            <person name="Futrell-Griggs M."/>
            <person name="Abernathy B."/>
            <person name="Du J."/>
            <person name="Tian Z."/>
            <person name="Zhu L."/>
            <person name="Gill N."/>
            <person name="Joshi T."/>
            <person name="Libault M."/>
            <person name="Sethuraman A."/>
            <person name="Zhang X.-C."/>
            <person name="Shinozaki K."/>
            <person name="Nguyen H.T."/>
            <person name="Wing R.A."/>
            <person name="Cregan P."/>
            <person name="Specht J."/>
            <person name="Grimwood J."/>
            <person name="Rokhsar D."/>
            <person name="Stacey G."/>
            <person name="Shoemaker R.C."/>
            <person name="Jackson S.A."/>
        </authorList>
    </citation>
    <scope>NUCLEOTIDE SEQUENCE [LARGE SCALE GENOMIC DNA]</scope>
    <source>
        <strain evidence="9">cv. Williams 82</strain>
        <tissue evidence="8">Callus</tissue>
    </source>
</reference>
<dbReference type="SUPFAM" id="SSF50685">
    <property type="entry name" value="Barwin-like endoglucanases"/>
    <property type="match status" value="1"/>
</dbReference>
<dbReference type="InterPro" id="IPR007117">
    <property type="entry name" value="Expansin_CBD"/>
</dbReference>
<evidence type="ECO:0000256" key="1">
    <source>
        <dbReference type="ARBA" id="ARBA00005392"/>
    </source>
</evidence>
<keyword evidence="4" id="KW-0472">Membrane</keyword>
<reference evidence="9" key="2">
    <citation type="submission" date="2018-02" db="UniProtKB">
        <authorList>
            <consortium name="EnsemblPlants"/>
        </authorList>
    </citation>
    <scope>IDENTIFICATION</scope>
    <source>
        <strain evidence="9">Williams 82</strain>
    </source>
</reference>
<evidence type="ECO:0000313" key="9">
    <source>
        <dbReference type="EnsemblPlants" id="KRH10055"/>
    </source>
</evidence>
<keyword evidence="2 6" id="KW-0134">Cell wall</keyword>
<dbReference type="InterPro" id="IPR002963">
    <property type="entry name" value="Expansin"/>
</dbReference>
<dbReference type="Pfam" id="PF03330">
    <property type="entry name" value="DPBB_1"/>
    <property type="match status" value="1"/>
</dbReference>
<dbReference type="PaxDb" id="3847-GLYMA15G03091.1"/>
<dbReference type="EnsemblPlants" id="KRH10055">
    <property type="protein sequence ID" value="KRH10055"/>
    <property type="gene ID" value="GLYMA_15G026700"/>
</dbReference>
<dbReference type="PANTHER" id="PTHR31867">
    <property type="entry name" value="EXPANSIN-A15"/>
    <property type="match status" value="1"/>
</dbReference>
<name>K7M970_SOYBN</name>
<dbReference type="InParanoid" id="K7M970"/>
<dbReference type="eggNOG" id="ENOG502QR06">
    <property type="taxonomic scope" value="Eukaryota"/>
</dbReference>
<dbReference type="GO" id="GO:0009653">
    <property type="term" value="P:anatomical structure morphogenesis"/>
    <property type="evidence" value="ECO:0007669"/>
    <property type="project" value="UniProtKB-ARBA"/>
</dbReference>
<comment type="subcellular location">
    <subcellularLocation>
        <location evidence="6">Secreted</location>
        <location evidence="6">Cell wall</location>
    </subcellularLocation>
    <subcellularLocation>
        <location evidence="6">Membrane</location>
        <topology evidence="6">Peripheral membrane protein</topology>
    </subcellularLocation>
</comment>
<dbReference type="EMBL" id="CM000848">
    <property type="protein sequence ID" value="KRH10055.1"/>
    <property type="molecule type" value="Genomic_DNA"/>
</dbReference>
<comment type="function">
    <text evidence="6">Causes loosening and extension of plant cell walls by disrupting non-covalent bonding between cellulose microfibrils and matrix glucans. No enzymatic activity has been found.</text>
</comment>
<dbReference type="InterPro" id="IPR007112">
    <property type="entry name" value="Expansin/allergen_DPBB_dom"/>
</dbReference>
<dbReference type="OMA" id="EMARNWG"/>
<proteinExistence type="inferred from homology"/>
<feature type="domain" description="Expansin-like EG45" evidence="7">
    <location>
        <begin position="1"/>
        <end position="78"/>
    </location>
</feature>
<keyword evidence="5 6" id="KW-0961">Cell wall biogenesis/degradation</keyword>
<evidence type="ECO:0000256" key="4">
    <source>
        <dbReference type="ARBA" id="ARBA00023136"/>
    </source>
</evidence>
<accession>K7M970</accession>
<sequence>MRKRQAVVWCHSGKPSIFITANNFGPPNYALPNDNGGWCNPPRPHFDLAMPMFLKIAEYRAGIVPVGFRGVTCRKHGGIRFTINGFRYFNLVLISNVAGAGDIVHASE</sequence>
<organism evidence="9">
    <name type="scientific">Glycine max</name>
    <name type="common">Soybean</name>
    <name type="synonym">Glycine hispida</name>
    <dbReference type="NCBI Taxonomy" id="3847"/>
    <lineage>
        <taxon>Eukaryota</taxon>
        <taxon>Viridiplantae</taxon>
        <taxon>Streptophyta</taxon>
        <taxon>Embryophyta</taxon>
        <taxon>Tracheophyta</taxon>
        <taxon>Spermatophyta</taxon>
        <taxon>Magnoliopsida</taxon>
        <taxon>eudicotyledons</taxon>
        <taxon>Gunneridae</taxon>
        <taxon>Pentapetalae</taxon>
        <taxon>rosids</taxon>
        <taxon>fabids</taxon>
        <taxon>Fabales</taxon>
        <taxon>Fabaceae</taxon>
        <taxon>Papilionoideae</taxon>
        <taxon>50 kb inversion clade</taxon>
        <taxon>NPAAA clade</taxon>
        <taxon>indigoferoid/millettioid clade</taxon>
        <taxon>Phaseoleae</taxon>
        <taxon>Glycine</taxon>
        <taxon>Glycine subgen. Soja</taxon>
    </lineage>
</organism>
<reference evidence="8" key="3">
    <citation type="submission" date="2018-07" db="EMBL/GenBank/DDBJ databases">
        <title>WGS assembly of Glycine max.</title>
        <authorList>
            <person name="Schmutz J."/>
            <person name="Cannon S."/>
            <person name="Schlueter J."/>
            <person name="Ma J."/>
            <person name="Mitros T."/>
            <person name="Nelson W."/>
            <person name="Hyten D."/>
            <person name="Song Q."/>
            <person name="Thelen J."/>
            <person name="Cheng J."/>
            <person name="Xu D."/>
            <person name="Hellsten U."/>
            <person name="May G."/>
            <person name="Yu Y."/>
            <person name="Sakurai T."/>
            <person name="Umezawa T."/>
            <person name="Bhattacharyya M."/>
            <person name="Sandhu D."/>
            <person name="Valliyodan B."/>
            <person name="Lindquist E."/>
            <person name="Peto M."/>
            <person name="Grant D."/>
            <person name="Shu S."/>
            <person name="Goodstein D."/>
            <person name="Barry K."/>
            <person name="Futrell-Griggs M."/>
            <person name="Abernathy B."/>
            <person name="Du J."/>
            <person name="Tian Z."/>
            <person name="Zhu L."/>
            <person name="Gill N."/>
            <person name="Joshi T."/>
            <person name="Libault M."/>
            <person name="Sethuraman A."/>
            <person name="Zhang X."/>
            <person name="Shinozaki K."/>
            <person name="Nguyen H."/>
            <person name="Wing R."/>
            <person name="Cregan P."/>
            <person name="Specht J."/>
            <person name="Grimwood J."/>
            <person name="Rokhsar D."/>
            <person name="Stacey G."/>
            <person name="Shoemaker R."/>
            <person name="Jackson S."/>
        </authorList>
    </citation>
    <scope>NUCLEOTIDE SEQUENCE</scope>
    <source>
        <tissue evidence="8">Callus</tissue>
    </source>
</reference>
<dbReference type="GO" id="GO:0009664">
    <property type="term" value="P:plant-type cell wall organization"/>
    <property type="evidence" value="ECO:0007669"/>
    <property type="project" value="InterPro"/>
</dbReference>
<keyword evidence="10" id="KW-1185">Reference proteome</keyword>
<gene>
    <name evidence="8" type="ORF">GLYMA_15G026700</name>
</gene>